<dbReference type="PANTHER" id="PTHR33705:SF2">
    <property type="entry name" value="PHOSPHOCARRIER PROTEIN NPR"/>
    <property type="match status" value="1"/>
</dbReference>
<dbReference type="GO" id="GO:0009401">
    <property type="term" value="P:phosphoenolpyruvate-dependent sugar phosphotransferase system"/>
    <property type="evidence" value="ECO:0007669"/>
    <property type="project" value="UniProtKB-KW"/>
</dbReference>
<dbReference type="EMBL" id="JPME01000044">
    <property type="protein sequence ID" value="KEZ86485.1"/>
    <property type="molecule type" value="Genomic_DNA"/>
</dbReference>
<keyword evidence="3" id="KW-0598">Phosphotransferase system</keyword>
<dbReference type="PANTHER" id="PTHR33705">
    <property type="entry name" value="PHOSPHOCARRIER PROTEIN HPR"/>
    <property type="match status" value="1"/>
</dbReference>
<name>A0A084JC01_9FIRM</name>
<evidence type="ECO:0000256" key="2">
    <source>
        <dbReference type="ARBA" id="ARBA00022490"/>
    </source>
</evidence>
<evidence type="ECO:0000256" key="3">
    <source>
        <dbReference type="ARBA" id="ARBA00022683"/>
    </source>
</evidence>
<dbReference type="OrthoDB" id="9809047at2"/>
<feature type="domain" description="HPr" evidence="4">
    <location>
        <begin position="1"/>
        <end position="85"/>
    </location>
</feature>
<dbReference type="InterPro" id="IPR050399">
    <property type="entry name" value="HPr"/>
</dbReference>
<reference evidence="5 6" key="1">
    <citation type="submission" date="2014-07" db="EMBL/GenBank/DDBJ databases">
        <title>Draft genome of Clostridium celerecrescens 152B isolated from sediments associated with methane hydrate from Krishna Godavari basin.</title>
        <authorList>
            <person name="Honkalas V.S."/>
            <person name="Dabir A.P."/>
            <person name="Arora P."/>
            <person name="Dhakephalkar P.K."/>
        </authorList>
    </citation>
    <scope>NUCLEOTIDE SEQUENCE [LARGE SCALE GENOMIC DNA]</scope>
    <source>
        <strain evidence="5 6">152B</strain>
    </source>
</reference>
<gene>
    <name evidence="5" type="ORF">IO98_22780</name>
</gene>
<dbReference type="Gene3D" id="3.30.1340.10">
    <property type="entry name" value="HPr-like"/>
    <property type="match status" value="1"/>
</dbReference>
<dbReference type="GO" id="GO:0005737">
    <property type="term" value="C:cytoplasm"/>
    <property type="evidence" value="ECO:0007669"/>
    <property type="project" value="UniProtKB-SubCell"/>
</dbReference>
<dbReference type="InterPro" id="IPR035895">
    <property type="entry name" value="HPr-like_sf"/>
</dbReference>
<organism evidence="5 6">
    <name type="scientific">Lacrimispora celerecrescens</name>
    <dbReference type="NCBI Taxonomy" id="29354"/>
    <lineage>
        <taxon>Bacteria</taxon>
        <taxon>Bacillati</taxon>
        <taxon>Bacillota</taxon>
        <taxon>Clostridia</taxon>
        <taxon>Lachnospirales</taxon>
        <taxon>Lachnospiraceae</taxon>
        <taxon>Lacrimispora</taxon>
    </lineage>
</organism>
<evidence type="ECO:0000259" key="4">
    <source>
        <dbReference type="PROSITE" id="PS51350"/>
    </source>
</evidence>
<keyword evidence="6" id="KW-1185">Reference proteome</keyword>
<dbReference type="SUPFAM" id="SSF55594">
    <property type="entry name" value="HPr-like"/>
    <property type="match status" value="1"/>
</dbReference>
<comment type="caution">
    <text evidence="5">The sequence shown here is derived from an EMBL/GenBank/DDBJ whole genome shotgun (WGS) entry which is preliminary data.</text>
</comment>
<evidence type="ECO:0000313" key="5">
    <source>
        <dbReference type="EMBL" id="KEZ86485.1"/>
    </source>
</evidence>
<dbReference type="AlphaFoldDB" id="A0A084JC01"/>
<dbReference type="Proteomes" id="UP000028525">
    <property type="component" value="Unassembled WGS sequence"/>
</dbReference>
<proteinExistence type="predicted"/>
<dbReference type="InterPro" id="IPR000032">
    <property type="entry name" value="HPr-like"/>
</dbReference>
<accession>A0A084JC01</accession>
<dbReference type="RefSeq" id="WP_038284902.1">
    <property type="nucleotide sequence ID" value="NZ_JPME01000044.1"/>
</dbReference>
<dbReference type="STRING" id="29354.IO98_22780"/>
<dbReference type="Pfam" id="PF00381">
    <property type="entry name" value="PTS-HPr"/>
    <property type="match status" value="1"/>
</dbReference>
<evidence type="ECO:0000313" key="6">
    <source>
        <dbReference type="Proteomes" id="UP000028525"/>
    </source>
</evidence>
<keyword evidence="2" id="KW-0963">Cytoplasm</keyword>
<comment type="subcellular location">
    <subcellularLocation>
        <location evidence="1">Cytoplasm</location>
    </subcellularLocation>
</comment>
<dbReference type="PROSITE" id="PS51350">
    <property type="entry name" value="PTS_HPR_DOM"/>
    <property type="match status" value="1"/>
</dbReference>
<protein>
    <submittedName>
        <fullName evidence="5">PTS cellobiose transporter subunit IIBC</fullName>
    </submittedName>
</protein>
<evidence type="ECO:0000256" key="1">
    <source>
        <dbReference type="ARBA" id="ARBA00004496"/>
    </source>
</evidence>
<sequence length="85" mass="9443">MISYEYIVSDKQGLHAINSLRLSKAASKYESRITLKSRKGTADCKNVLSLIGLGARYGECLEFLVDGQDENSAIEFLKEFLPANL</sequence>
<dbReference type="PRINTS" id="PR00107">
    <property type="entry name" value="PHOSPHOCPHPR"/>
</dbReference>
<dbReference type="NCBIfam" id="TIGR01003">
    <property type="entry name" value="PTS_HPr_family"/>
    <property type="match status" value="1"/>
</dbReference>